<dbReference type="RefSeq" id="WP_316974774.1">
    <property type="nucleotide sequence ID" value="NZ_JAWIIJ010000013.1"/>
</dbReference>
<evidence type="ECO:0000313" key="2">
    <source>
        <dbReference type="Proteomes" id="UP001269819"/>
    </source>
</evidence>
<comment type="caution">
    <text evidence="1">The sequence shown here is derived from an EMBL/GenBank/DDBJ whole genome shotgun (WGS) entry which is preliminary data.</text>
</comment>
<evidence type="ECO:0008006" key="3">
    <source>
        <dbReference type="Google" id="ProtNLM"/>
    </source>
</evidence>
<gene>
    <name evidence="1" type="ORF">RYS15_16845</name>
</gene>
<keyword evidence="2" id="KW-1185">Reference proteome</keyword>
<proteinExistence type="predicted"/>
<protein>
    <recommendedName>
        <fullName evidence="3">Type I restriction enzyme M protein</fullName>
    </recommendedName>
</protein>
<dbReference type="Proteomes" id="UP001269819">
    <property type="component" value="Unassembled WGS sequence"/>
</dbReference>
<name>A0ABU3W1E8_9GAMM</name>
<reference evidence="1 2" key="1">
    <citation type="submission" date="2023-10" db="EMBL/GenBank/DDBJ databases">
        <title>Characteristics and mechanism of a salt-tolerant marine origin heterotrophic nitrifying- aerobic denitrifying bacteria Marinobacter xestospongiae HN1.</title>
        <authorList>
            <person name="Qi R."/>
        </authorList>
    </citation>
    <scope>NUCLEOTIDE SEQUENCE [LARGE SCALE GENOMIC DNA]</scope>
    <source>
        <strain evidence="1 2">HN1</strain>
    </source>
</reference>
<accession>A0ABU3W1E8</accession>
<dbReference type="EMBL" id="JAWIIJ010000013">
    <property type="protein sequence ID" value="MDV2080358.1"/>
    <property type="molecule type" value="Genomic_DNA"/>
</dbReference>
<organism evidence="1 2">
    <name type="scientific">Marinobacter xestospongiae</name>
    <dbReference type="NCBI Taxonomy" id="994319"/>
    <lineage>
        <taxon>Bacteria</taxon>
        <taxon>Pseudomonadati</taxon>
        <taxon>Pseudomonadota</taxon>
        <taxon>Gammaproteobacteria</taxon>
        <taxon>Pseudomonadales</taxon>
        <taxon>Marinobacteraceae</taxon>
        <taxon>Marinobacter</taxon>
    </lineage>
</organism>
<sequence length="62" mass="7331">MELINKDGLKYVIPDDLVKQYQVEKFGTEYPDLSDEEKLQNIRDRLRDLAEDEFVVKAPACW</sequence>
<evidence type="ECO:0000313" key="1">
    <source>
        <dbReference type="EMBL" id="MDV2080358.1"/>
    </source>
</evidence>